<comment type="caution">
    <text evidence="2">The sequence shown here is derived from an EMBL/GenBank/DDBJ whole genome shotgun (WGS) entry which is preliminary data.</text>
</comment>
<evidence type="ECO:0000256" key="1">
    <source>
        <dbReference type="SAM" id="MobiDB-lite"/>
    </source>
</evidence>
<proteinExistence type="predicted"/>
<accession>A0AAV1IVQ8</accession>
<organism evidence="2 3">
    <name type="scientific">Leptosia nina</name>
    <dbReference type="NCBI Taxonomy" id="320188"/>
    <lineage>
        <taxon>Eukaryota</taxon>
        <taxon>Metazoa</taxon>
        <taxon>Ecdysozoa</taxon>
        <taxon>Arthropoda</taxon>
        <taxon>Hexapoda</taxon>
        <taxon>Insecta</taxon>
        <taxon>Pterygota</taxon>
        <taxon>Neoptera</taxon>
        <taxon>Endopterygota</taxon>
        <taxon>Lepidoptera</taxon>
        <taxon>Glossata</taxon>
        <taxon>Ditrysia</taxon>
        <taxon>Papilionoidea</taxon>
        <taxon>Pieridae</taxon>
        <taxon>Pierinae</taxon>
        <taxon>Leptosia</taxon>
    </lineage>
</organism>
<feature type="compositionally biased region" description="Basic and acidic residues" evidence="1">
    <location>
        <begin position="976"/>
        <end position="992"/>
    </location>
</feature>
<sequence>MESKADIDKLVENLSFQIVTAPCTETIVDNVPKNTHTNGTPVNVKIKYRHRNEARRGVISVPKLEYSKTIDKLRRVNSDQTLMSFNLIVDTEAKKPTKKSQKKVFQIFKPGICLSAQSDDDDYPYNITKSFEDIKDTNSSNRLKLQNENTTFGLKKNNSINQQLNETFQSPKAFLGKCKPGGCLDPPFGEEKYAYKPAFIERHDENNKKFQDETLKTLDDNSMSIHNEDMKTKLRSECHLNRFGDKDVYDDTLITYPSNLTCNDSEVRKTSEDRSKKKTEEYNKLSVGTNSYLLSYYKPIKSKEVSISSTEDISKIPEIEKEILPHYKNTASPFRDSIMILAGKPVESILPDRSHLSPIESNLTRRDSDELNDKEFRFKSHDLKMTATKNFSKSDINKELSKEFTDLLAAAPSTDKPDESILPQLNHDYNVNILRTNNVEEIDQNNKSSYKETVSPEIMEDNTTDILKVSLRDSDKYIEPALENVIVIAPVKKSSQTSITANASSEKGTLDASDEVKALDLLHSHASNTHKYLTEHVALSMSNPDNTLIYVKSDKNLLKLTRPEANFNEQSINEKSLLSASFVNNNYNESVLQLEDKAEDTNVPKLLLVTERNNNNIIEKGNLLPPDMYIHNDYKDNVLKLDETVENEKVLKLKLPESNHDTRMKNEHLLLSHGNVDNNAKSNDSKTEIVKEDEEMTKEEKKESKSQRLSESTSSEHITMEQNAYSNNHVDDECQQKLEIKNENIIFPFRSQSLLKENDSANIIKKLTPLSAYINNKTQENFKSGENMKDNESNHSKTIKTDYIASNYIEKESSDRDVNDIHKNNSFENSEKANTPLDANINNTWTQDHTVLEDIQNNGALTERTFVDSRDQNNSIMNLGTKTKKTIFYSKTNSKDIELSKNSELHKVSSKNSQKDQIFISSSRVEKQNDIIKILPKETSRMSIANAVIGLENGNPIRSIENYEINNDIAELKEPLNKIESPNKQREKDSLTRENSNFKQELDDKTTNLLLSFDLVKPSVVQQIDENKINEEETKNELELIKNIVTKIISEIVSSKEDSIPDTISTAESKDDGIISLSSRMFKTNLETFLKEEKQTVTTKARMDGHGDLSIFDKTSVNYPSFDINSQEKIEDIILSENNIRYNVDQINNETNQTHGETPPHQVLKYSVLKINKEESLESSYFGDIPQSMTNHELKIADVKKPRQKVSKTLLTNKIVIEKEKKDGDFTNFETSNTWNEEEIIKDRFHIDFALQMYVNDEKIRVLKTIDPEVTSISNKRDAVMLLNSKLQANKDEIKIPVDPSTDLVIFIKKNLVHGIKDTHYKNSECLQESSKDRKEPKKLRLISYELKETISMIYEQNLVPVENMLKALKEDVDILVRNQILLKETLRIRTRSARLVHVNRRCACYRK</sequence>
<feature type="compositionally biased region" description="Polar residues" evidence="1">
    <location>
        <begin position="713"/>
        <end position="728"/>
    </location>
</feature>
<gene>
    <name evidence="2" type="ORF">LNINA_LOCUS717</name>
</gene>
<feature type="region of interest" description="Disordered" evidence="1">
    <location>
        <begin position="673"/>
        <end position="728"/>
    </location>
</feature>
<feature type="region of interest" description="Disordered" evidence="1">
    <location>
        <begin position="976"/>
        <end position="998"/>
    </location>
</feature>
<protein>
    <submittedName>
        <fullName evidence="2">Uncharacterized protein</fullName>
    </submittedName>
</protein>
<name>A0AAV1IVQ8_9NEOP</name>
<evidence type="ECO:0000313" key="2">
    <source>
        <dbReference type="EMBL" id="CAK1540683.1"/>
    </source>
</evidence>
<reference evidence="2 3" key="1">
    <citation type="submission" date="2023-11" db="EMBL/GenBank/DDBJ databases">
        <authorList>
            <person name="Okamura Y."/>
        </authorList>
    </citation>
    <scope>NUCLEOTIDE SEQUENCE [LARGE SCALE GENOMIC DNA]</scope>
</reference>
<keyword evidence="3" id="KW-1185">Reference proteome</keyword>
<dbReference type="EMBL" id="CAVLEF010000001">
    <property type="protein sequence ID" value="CAK1540683.1"/>
    <property type="molecule type" value="Genomic_DNA"/>
</dbReference>
<evidence type="ECO:0000313" key="3">
    <source>
        <dbReference type="Proteomes" id="UP001497472"/>
    </source>
</evidence>
<feature type="compositionally biased region" description="Basic and acidic residues" evidence="1">
    <location>
        <begin position="698"/>
        <end position="708"/>
    </location>
</feature>
<dbReference type="Proteomes" id="UP001497472">
    <property type="component" value="Unassembled WGS sequence"/>
</dbReference>